<dbReference type="Pfam" id="PF00936">
    <property type="entry name" value="BMC"/>
    <property type="match status" value="1"/>
</dbReference>
<gene>
    <name evidence="5" type="ordered locus">Amet_0258</name>
</gene>
<dbReference type="EMBL" id="CP000724">
    <property type="protein sequence ID" value="ABR46491.1"/>
    <property type="molecule type" value="Genomic_DNA"/>
</dbReference>
<dbReference type="RefSeq" id="WP_011971400.1">
    <property type="nucleotide sequence ID" value="NC_009633.1"/>
</dbReference>
<dbReference type="CDD" id="cd07045">
    <property type="entry name" value="BMC_CcmK_like"/>
    <property type="match status" value="1"/>
</dbReference>
<dbReference type="HOGENOM" id="CLU_064903_0_2_9"/>
<dbReference type="GO" id="GO:0031469">
    <property type="term" value="C:bacterial microcompartment"/>
    <property type="evidence" value="ECO:0007669"/>
    <property type="project" value="UniProtKB-SubCell"/>
</dbReference>
<dbReference type="Proteomes" id="UP000001572">
    <property type="component" value="Chromosome"/>
</dbReference>
<organism evidence="5 6">
    <name type="scientific">Alkaliphilus metalliredigens (strain QYMF)</name>
    <dbReference type="NCBI Taxonomy" id="293826"/>
    <lineage>
        <taxon>Bacteria</taxon>
        <taxon>Bacillati</taxon>
        <taxon>Bacillota</taxon>
        <taxon>Clostridia</taxon>
        <taxon>Peptostreptococcales</taxon>
        <taxon>Natronincolaceae</taxon>
        <taxon>Alkaliphilus</taxon>
    </lineage>
</organism>
<evidence type="ECO:0000313" key="6">
    <source>
        <dbReference type="Proteomes" id="UP000001572"/>
    </source>
</evidence>
<name>A6TJX3_ALKMQ</name>
<dbReference type="eggNOG" id="COG4577">
    <property type="taxonomic scope" value="Bacteria"/>
</dbReference>
<dbReference type="PROSITE" id="PS51930">
    <property type="entry name" value="BMC_2"/>
    <property type="match status" value="1"/>
</dbReference>
<protein>
    <submittedName>
        <fullName evidence="5">Microcompartments protein</fullName>
    </submittedName>
</protein>
<accession>A6TJX3</accession>
<dbReference type="AlphaFoldDB" id="A6TJX3"/>
<dbReference type="InterPro" id="IPR044872">
    <property type="entry name" value="CcmK/CsoS1_BMC"/>
</dbReference>
<comment type="subcellular location">
    <subcellularLocation>
        <location evidence="1">Bacterial microcompartment</location>
    </subcellularLocation>
</comment>
<keyword evidence="6" id="KW-1185">Reference proteome</keyword>
<evidence type="ECO:0000256" key="3">
    <source>
        <dbReference type="PROSITE-ProRule" id="PRU01278"/>
    </source>
</evidence>
<comment type="similarity">
    <text evidence="3">Belongs to the bacterial microcompartments protein family.</text>
</comment>
<dbReference type="SUPFAM" id="SSF143414">
    <property type="entry name" value="CcmK-like"/>
    <property type="match status" value="1"/>
</dbReference>
<dbReference type="OrthoDB" id="9812608at2"/>
<evidence type="ECO:0000256" key="1">
    <source>
        <dbReference type="ARBA" id="ARBA00024322"/>
    </source>
</evidence>
<dbReference type="SMART" id="SM00877">
    <property type="entry name" value="BMC"/>
    <property type="match status" value="1"/>
</dbReference>
<evidence type="ECO:0000313" key="5">
    <source>
        <dbReference type="EMBL" id="ABR46491.1"/>
    </source>
</evidence>
<dbReference type="InterPro" id="IPR000249">
    <property type="entry name" value="BMC_dom"/>
</dbReference>
<dbReference type="InterPro" id="IPR050575">
    <property type="entry name" value="BMC_shell"/>
</dbReference>
<dbReference type="KEGG" id="amt:Amet_0258"/>
<keyword evidence="2" id="KW-1283">Bacterial microcompartment</keyword>
<dbReference type="InterPro" id="IPR037233">
    <property type="entry name" value="CcmK-like_sf"/>
</dbReference>
<feature type="domain" description="BMC" evidence="4">
    <location>
        <begin position="5"/>
        <end position="89"/>
    </location>
</feature>
<dbReference type="PANTHER" id="PTHR33941:SF11">
    <property type="entry name" value="BACTERIAL MICROCOMPARTMENT SHELL PROTEIN PDUJ"/>
    <property type="match status" value="1"/>
</dbReference>
<dbReference type="PANTHER" id="PTHR33941">
    <property type="entry name" value="PROPANEDIOL UTILIZATION PROTEIN PDUA"/>
    <property type="match status" value="1"/>
</dbReference>
<dbReference type="Gene3D" id="3.30.70.1710">
    <property type="match status" value="1"/>
</dbReference>
<dbReference type="STRING" id="293826.Amet_0258"/>
<sequence>MSNNALGLLETYGYTPSIVALDAALKTANVTLKDFQITGGGLVTMMVEGDVAAVQAAIEAGNIAAETIGRVISQHVIPRPDIGLKSLLQSHEGKNKQPVEGPVSISLDEESQELEEKEATQELEEAPSQKLEEVEIQNKSENPGNHHNGKEIKIRSKKDLNRMKVVELRKMARGLDGFSMEAKTIKFANKSELVAALLSHFRMEVE</sequence>
<reference evidence="6" key="1">
    <citation type="journal article" date="2016" name="Genome Announc.">
        <title>Complete genome sequence of Alkaliphilus metalliredigens strain QYMF, an alkaliphilic and metal-reducing bacterium isolated from borax-contaminated leachate ponds.</title>
        <authorList>
            <person name="Hwang C."/>
            <person name="Copeland A."/>
            <person name="Lucas S."/>
            <person name="Lapidus A."/>
            <person name="Barry K."/>
            <person name="Detter J.C."/>
            <person name="Glavina Del Rio T."/>
            <person name="Hammon N."/>
            <person name="Israni S."/>
            <person name="Dalin E."/>
            <person name="Tice H."/>
            <person name="Pitluck S."/>
            <person name="Chertkov O."/>
            <person name="Brettin T."/>
            <person name="Bruce D."/>
            <person name="Han C."/>
            <person name="Schmutz J."/>
            <person name="Larimer F."/>
            <person name="Land M.L."/>
            <person name="Hauser L."/>
            <person name="Kyrpides N."/>
            <person name="Mikhailova N."/>
            <person name="Ye Q."/>
            <person name="Zhou J."/>
            <person name="Richardson P."/>
            <person name="Fields M.W."/>
        </authorList>
    </citation>
    <scope>NUCLEOTIDE SEQUENCE [LARGE SCALE GENOMIC DNA]</scope>
    <source>
        <strain evidence="6">QYMF</strain>
    </source>
</reference>
<evidence type="ECO:0000259" key="4">
    <source>
        <dbReference type="PROSITE" id="PS51930"/>
    </source>
</evidence>
<proteinExistence type="inferred from homology"/>
<evidence type="ECO:0000256" key="2">
    <source>
        <dbReference type="ARBA" id="ARBA00024446"/>
    </source>
</evidence>